<evidence type="ECO:0000259" key="5">
    <source>
        <dbReference type="Pfam" id="PF24842"/>
    </source>
</evidence>
<accession>A0A8J6E205</accession>
<feature type="region of interest" description="Disordered" evidence="3">
    <location>
        <begin position="229"/>
        <end position="248"/>
    </location>
</feature>
<keyword evidence="2" id="KW-0833">Ubl conjugation pathway</keyword>
<dbReference type="GO" id="GO:0034098">
    <property type="term" value="C:VCP-NPL4-UFD1 AAA ATPase complex"/>
    <property type="evidence" value="ECO:0007669"/>
    <property type="project" value="TreeGrafter"/>
</dbReference>
<dbReference type="Gene3D" id="2.40.40.50">
    <property type="entry name" value="Ubiquitin fusion degradation protein UFD1, N-terminal domain"/>
    <property type="match status" value="1"/>
</dbReference>
<dbReference type="PANTHER" id="PTHR12555">
    <property type="entry name" value="UBIQUITIN FUSION DEGRADATON PROTEIN 1"/>
    <property type="match status" value="1"/>
</dbReference>
<keyword evidence="7" id="KW-1185">Reference proteome</keyword>
<dbReference type="GO" id="GO:0031593">
    <property type="term" value="F:polyubiquitin modification-dependent protein binding"/>
    <property type="evidence" value="ECO:0007669"/>
    <property type="project" value="TreeGrafter"/>
</dbReference>
<feature type="region of interest" description="Disordered" evidence="3">
    <location>
        <begin position="255"/>
        <end position="311"/>
    </location>
</feature>
<feature type="domain" description="Ubiquitin fusion degradation protein UFD1 N-terminal subdomain 2" evidence="5">
    <location>
        <begin position="117"/>
        <end position="196"/>
    </location>
</feature>
<evidence type="ECO:0000256" key="2">
    <source>
        <dbReference type="ARBA" id="ARBA00022786"/>
    </source>
</evidence>
<dbReference type="AlphaFoldDB" id="A0A8J6E205"/>
<proteinExistence type="inferred from homology"/>
<dbReference type="Gene3D" id="3.10.330.10">
    <property type="match status" value="1"/>
</dbReference>
<protein>
    <submittedName>
        <fullName evidence="6">Ubiquitin fusion degradation protein UFD1</fullName>
    </submittedName>
</protein>
<comment type="similarity">
    <text evidence="1">Belongs to the UFD1 family.</text>
</comment>
<evidence type="ECO:0000313" key="6">
    <source>
        <dbReference type="EMBL" id="KAG9397014.1"/>
    </source>
</evidence>
<dbReference type="EMBL" id="JAHDYR010000004">
    <property type="protein sequence ID" value="KAG9397014.1"/>
    <property type="molecule type" value="Genomic_DNA"/>
</dbReference>
<evidence type="ECO:0000313" key="7">
    <source>
        <dbReference type="Proteomes" id="UP000717585"/>
    </source>
</evidence>
<dbReference type="InterPro" id="IPR042299">
    <property type="entry name" value="Ufd1-like_Nn"/>
</dbReference>
<dbReference type="Pfam" id="PF03152">
    <property type="entry name" value="UFD1_N1"/>
    <property type="match status" value="1"/>
</dbReference>
<dbReference type="InterPro" id="IPR055417">
    <property type="entry name" value="UFD1_N1"/>
</dbReference>
<dbReference type="Proteomes" id="UP000717585">
    <property type="component" value="Unassembled WGS sequence"/>
</dbReference>
<evidence type="ECO:0000259" key="4">
    <source>
        <dbReference type="Pfam" id="PF03152"/>
    </source>
</evidence>
<sequence length="311" mass="34275">MLRSWFGSQGALNKTYNALNFTEVYGENYQPPSPRNELDEQGKLFLPMSVLHELTDKNYDFPFIFEVSNVLTHATTHVGVLEFSAQEGACIMPYWLMDNLGLRSMDLVKLRYVSLRKATFAKLQAQDTSFLDITDHRAVLEYHLVKFSCLTKNEIIRIHYNNKSYDLRILELKAGVDDINAGCIIDTDLSVDFAAPVGYVEPTPEPVITPAASGASSGTATHTISFGKKPAAKIGNGNGNGSSSSKIRGVHLINGGTAQRKDDEDAWFSGKARTINGGVVGGRSAAPKTEEARRPEKPKEEDVWVGKPRHI</sequence>
<dbReference type="GO" id="GO:0036503">
    <property type="term" value="P:ERAD pathway"/>
    <property type="evidence" value="ECO:0007669"/>
    <property type="project" value="TreeGrafter"/>
</dbReference>
<organism evidence="6 7">
    <name type="scientific">Carpediemonas membranifera</name>
    <dbReference type="NCBI Taxonomy" id="201153"/>
    <lineage>
        <taxon>Eukaryota</taxon>
        <taxon>Metamonada</taxon>
        <taxon>Carpediemonas-like organisms</taxon>
        <taxon>Carpediemonas</taxon>
    </lineage>
</organism>
<dbReference type="OrthoDB" id="422728at2759"/>
<dbReference type="PANTHER" id="PTHR12555:SF13">
    <property type="entry name" value="UBIQUITIN RECOGNITION FACTOR IN ER-ASSOCIATED DEGRADATION PROTEIN 1"/>
    <property type="match status" value="1"/>
</dbReference>
<evidence type="ECO:0000256" key="1">
    <source>
        <dbReference type="ARBA" id="ARBA00006043"/>
    </source>
</evidence>
<name>A0A8J6E205_9EUKA</name>
<dbReference type="GO" id="GO:0006511">
    <property type="term" value="P:ubiquitin-dependent protein catabolic process"/>
    <property type="evidence" value="ECO:0007669"/>
    <property type="project" value="InterPro"/>
</dbReference>
<dbReference type="Pfam" id="PF24842">
    <property type="entry name" value="UFD1_N2"/>
    <property type="match status" value="1"/>
</dbReference>
<comment type="caution">
    <text evidence="6">The sequence shown here is derived from an EMBL/GenBank/DDBJ whole genome shotgun (WGS) entry which is preliminary data.</text>
</comment>
<feature type="compositionally biased region" description="Basic and acidic residues" evidence="3">
    <location>
        <begin position="288"/>
        <end position="304"/>
    </location>
</feature>
<dbReference type="InterPro" id="IPR004854">
    <property type="entry name" value="Ufd1-like"/>
</dbReference>
<evidence type="ECO:0000256" key="3">
    <source>
        <dbReference type="SAM" id="MobiDB-lite"/>
    </source>
</evidence>
<dbReference type="InterPro" id="IPR055418">
    <property type="entry name" value="UFD1_N2"/>
</dbReference>
<feature type="domain" description="Ubiquitin fusion degradation protein UFD1 N-terminal subdomain 1" evidence="4">
    <location>
        <begin position="33"/>
        <end position="115"/>
    </location>
</feature>
<gene>
    <name evidence="6" type="ORF">J8273_1365</name>
</gene>
<reference evidence="6" key="1">
    <citation type="submission" date="2021-05" db="EMBL/GenBank/DDBJ databases">
        <title>A free-living protist that lacks canonical eukaryotic 1 DNA replication and segregation systems.</title>
        <authorList>
            <person name="Salas-Leiva D.E."/>
            <person name="Tromer E.C."/>
            <person name="Curtis B.A."/>
            <person name="Jerlstrom-Hultqvist J."/>
            <person name="Kolisko M."/>
            <person name="Yi Z."/>
            <person name="Salas-Leiva J.S."/>
            <person name="Gallot-Lavallee L."/>
            <person name="Kops G.J.P.L."/>
            <person name="Archibald J.M."/>
            <person name="Simpson A.G.B."/>
            <person name="Roger A.J."/>
        </authorList>
    </citation>
    <scope>NUCLEOTIDE SEQUENCE</scope>
    <source>
        <strain evidence="6">BICM</strain>
    </source>
</reference>